<evidence type="ECO:0000313" key="3">
    <source>
        <dbReference type="Proteomes" id="UP001648503"/>
    </source>
</evidence>
<keyword evidence="3" id="KW-1185">Reference proteome</keyword>
<accession>A0ABQ8EVA5</accession>
<feature type="compositionally biased region" description="Acidic residues" evidence="1">
    <location>
        <begin position="361"/>
        <end position="427"/>
    </location>
</feature>
<comment type="caution">
    <text evidence="2">The sequence shown here is derived from an EMBL/GenBank/DDBJ whole genome shotgun (WGS) entry which is preliminary data.</text>
</comment>
<feature type="region of interest" description="Disordered" evidence="1">
    <location>
        <begin position="177"/>
        <end position="205"/>
    </location>
</feature>
<protein>
    <submittedName>
        <fullName evidence="2">Uncharacterized protein</fullName>
    </submittedName>
</protein>
<organism evidence="2 3">
    <name type="scientific">Batrachochytrium salamandrivorans</name>
    <dbReference type="NCBI Taxonomy" id="1357716"/>
    <lineage>
        <taxon>Eukaryota</taxon>
        <taxon>Fungi</taxon>
        <taxon>Fungi incertae sedis</taxon>
        <taxon>Chytridiomycota</taxon>
        <taxon>Chytridiomycota incertae sedis</taxon>
        <taxon>Chytridiomycetes</taxon>
        <taxon>Rhizophydiales</taxon>
        <taxon>Rhizophydiales incertae sedis</taxon>
        <taxon>Batrachochytrium</taxon>
    </lineage>
</organism>
<proteinExistence type="predicted"/>
<sequence>MCTLQVHSSISLILSCRISNPTPSNRVFLLSTIAHNEVVSLVLLSFIATNTGAVYTPKVHPVHVRDFRLSKGGRSNRPSFLTEDNSNEPSSCQPNPTGANEQSGPSQRTPFTSRVLGRVTGSLTNIRDLCGRRREHNNAVSVENDQVKISIPDLFLREKGITRRIKLLKKAVKKAMKEQKAKCQDKTSQTTSDKATTDRSSNSDLDEFENDLEELIEIAQEASPSSQRTQTYQDHMFELRSIRLLVDEVVKGITGIKKDKYTLEHKVNQKAAIQRSIGYLKELTDISDHMAKAWCIVPKKSTFKNGDGLLELLLKVDEFKEITDDALKCGSQRNRKGRKGLVTSKEILDEKKKTFHRITIPEEEEDEEEEQDAKDGKEEEQDDQEEDDDKYYDCNDCSDDYDEKEEEDDDHYYDCNNDYDEGEEEEEKEKQDDKDRAIYEQFDKE</sequence>
<feature type="compositionally biased region" description="Polar residues" evidence="1">
    <location>
        <begin position="76"/>
        <end position="112"/>
    </location>
</feature>
<evidence type="ECO:0000313" key="2">
    <source>
        <dbReference type="EMBL" id="KAH6587124.1"/>
    </source>
</evidence>
<name>A0ABQ8EVA5_9FUNG</name>
<dbReference type="EMBL" id="JAFCIX010000568">
    <property type="protein sequence ID" value="KAH6587124.1"/>
    <property type="molecule type" value="Genomic_DNA"/>
</dbReference>
<feature type="region of interest" description="Disordered" evidence="1">
    <location>
        <begin position="73"/>
        <end position="117"/>
    </location>
</feature>
<evidence type="ECO:0000256" key="1">
    <source>
        <dbReference type="SAM" id="MobiDB-lite"/>
    </source>
</evidence>
<reference evidence="2 3" key="1">
    <citation type="submission" date="2021-02" db="EMBL/GenBank/DDBJ databases">
        <title>Variation within the Batrachochytrium salamandrivorans European outbreak.</title>
        <authorList>
            <person name="Kelly M."/>
            <person name="Pasmans F."/>
            <person name="Shea T.P."/>
            <person name="Munoz J.F."/>
            <person name="Carranza S."/>
            <person name="Cuomo C.A."/>
            <person name="Martel A."/>
        </authorList>
    </citation>
    <scope>NUCLEOTIDE SEQUENCE [LARGE SCALE GENOMIC DNA]</scope>
    <source>
        <strain evidence="2 3">AMFP18/2</strain>
    </source>
</reference>
<feature type="compositionally biased region" description="Polar residues" evidence="1">
    <location>
        <begin position="186"/>
        <end position="203"/>
    </location>
</feature>
<gene>
    <name evidence="2" type="ORF">BASA50_001403</name>
</gene>
<feature type="compositionally biased region" description="Basic and acidic residues" evidence="1">
    <location>
        <begin position="428"/>
        <end position="445"/>
    </location>
</feature>
<dbReference type="Proteomes" id="UP001648503">
    <property type="component" value="Unassembled WGS sequence"/>
</dbReference>
<feature type="region of interest" description="Disordered" evidence="1">
    <location>
        <begin position="353"/>
        <end position="445"/>
    </location>
</feature>